<dbReference type="SUPFAM" id="SSF88946">
    <property type="entry name" value="Sigma2 domain of RNA polymerase sigma factors"/>
    <property type="match status" value="1"/>
</dbReference>
<evidence type="ECO:0000313" key="10">
    <source>
        <dbReference type="Proteomes" id="UP001260072"/>
    </source>
</evidence>
<dbReference type="RefSeq" id="WP_310521125.1">
    <property type="nucleotide sequence ID" value="NZ_BAABBS010000001.1"/>
</dbReference>
<sequence length="327" mass="34797">MTDDTMGAVRTDDELADVAAERRRLLALAYRMLGTTGEAEDAVQETYVRWYRMSDAERAAIENPQGWLTRVAGRVCLDMLGTARARRERYVGPWLPEPLPAGFFASRAGSAGPAASARPRTDTTTDATADPLDRVTLDEAVSSALLVVLESMTPAERVAFVLHDVFAVPFPEIAEIVGRSPAAVRQLATSARRRVADSRSHTVARAEHDRVVAAFGAAAASGDLAALVSVLDPDVVLRSDGGGLVSAARKPVSGAENVARFLVGLLAKYPDDQVEPLETTDGAGFAVRRDGAVIGVVNLRVVDGRVADVWIVMNPEKLGAWRASGPA</sequence>
<comment type="similarity">
    <text evidence="1">Belongs to the sigma-70 factor family. ECF subfamily.</text>
</comment>
<evidence type="ECO:0000259" key="8">
    <source>
        <dbReference type="Pfam" id="PF08281"/>
    </source>
</evidence>
<comment type="subunit">
    <text evidence="2">Interacts transiently with the RNA polymerase catalytic core formed by RpoA, RpoB, RpoC and RpoZ (2 alpha, 1 beta, 1 beta' and 1 omega subunit) to form the RNA polymerase holoenzyme that can initiate transcription.</text>
</comment>
<evidence type="ECO:0000256" key="6">
    <source>
        <dbReference type="SAM" id="MobiDB-lite"/>
    </source>
</evidence>
<feature type="region of interest" description="Disordered" evidence="6">
    <location>
        <begin position="110"/>
        <end position="129"/>
    </location>
</feature>
<evidence type="ECO:0000256" key="2">
    <source>
        <dbReference type="ARBA" id="ARBA00011344"/>
    </source>
</evidence>
<organism evidence="9 10">
    <name type="scientific">Agromyces indicus</name>
    <dbReference type="NCBI Taxonomy" id="758919"/>
    <lineage>
        <taxon>Bacteria</taxon>
        <taxon>Bacillati</taxon>
        <taxon>Actinomycetota</taxon>
        <taxon>Actinomycetes</taxon>
        <taxon>Micrococcales</taxon>
        <taxon>Microbacteriaceae</taxon>
        <taxon>Agromyces</taxon>
    </lineage>
</organism>
<comment type="caution">
    <text evidence="9">The sequence shown here is derived from an EMBL/GenBank/DDBJ whole genome shotgun (WGS) entry which is preliminary data.</text>
</comment>
<accession>A0ABU1FN93</accession>
<evidence type="ECO:0000256" key="1">
    <source>
        <dbReference type="ARBA" id="ARBA00010641"/>
    </source>
</evidence>
<protein>
    <submittedName>
        <fullName evidence="9">RNA polymerase sigma factor SigJ</fullName>
    </submittedName>
</protein>
<dbReference type="Gene3D" id="3.10.450.50">
    <property type="match status" value="1"/>
</dbReference>
<keyword evidence="3" id="KW-0805">Transcription regulation</keyword>
<dbReference type="PANTHER" id="PTHR30173:SF43">
    <property type="entry name" value="ECF RNA POLYMERASE SIGMA FACTOR SIGI-RELATED"/>
    <property type="match status" value="1"/>
</dbReference>
<dbReference type="InterPro" id="IPR013325">
    <property type="entry name" value="RNA_pol_sigma_r2"/>
</dbReference>
<reference evidence="10" key="1">
    <citation type="submission" date="2023-07" db="EMBL/GenBank/DDBJ databases">
        <title>Description of three actinobacteria isolated from air of manufacturing shop in a pharmaceutical factory.</title>
        <authorList>
            <person name="Zhang D.-F."/>
        </authorList>
    </citation>
    <scope>NUCLEOTIDE SEQUENCE [LARGE SCALE GENOMIC DNA]</scope>
    <source>
        <strain evidence="10">CCTCC AB 2011122</strain>
    </source>
</reference>
<dbReference type="InterPro" id="IPR052704">
    <property type="entry name" value="ECF_Sigma-70_Domain"/>
</dbReference>
<keyword evidence="5" id="KW-0804">Transcription</keyword>
<keyword evidence="4" id="KW-0731">Sigma factor</keyword>
<evidence type="ECO:0000313" key="9">
    <source>
        <dbReference type="EMBL" id="MDR5692745.1"/>
    </source>
</evidence>
<dbReference type="InterPro" id="IPR013249">
    <property type="entry name" value="RNA_pol_sigma70_r4_t2"/>
</dbReference>
<dbReference type="InterPro" id="IPR007627">
    <property type="entry name" value="RNA_pol_sigma70_r2"/>
</dbReference>
<dbReference type="Pfam" id="PF08281">
    <property type="entry name" value="Sigma70_r4_2"/>
    <property type="match status" value="1"/>
</dbReference>
<evidence type="ECO:0000256" key="4">
    <source>
        <dbReference type="ARBA" id="ARBA00023082"/>
    </source>
</evidence>
<dbReference type="EMBL" id="JAVKGS010000003">
    <property type="protein sequence ID" value="MDR5692745.1"/>
    <property type="molecule type" value="Genomic_DNA"/>
</dbReference>
<evidence type="ECO:0000259" key="7">
    <source>
        <dbReference type="Pfam" id="PF04542"/>
    </source>
</evidence>
<evidence type="ECO:0000256" key="3">
    <source>
        <dbReference type="ARBA" id="ARBA00023015"/>
    </source>
</evidence>
<dbReference type="Gene3D" id="1.10.1740.10">
    <property type="match status" value="1"/>
</dbReference>
<dbReference type="InterPro" id="IPR032710">
    <property type="entry name" value="NTF2-like_dom_sf"/>
</dbReference>
<keyword evidence="10" id="KW-1185">Reference proteome</keyword>
<dbReference type="NCBIfam" id="TIGR02937">
    <property type="entry name" value="sigma70-ECF"/>
    <property type="match status" value="1"/>
</dbReference>
<dbReference type="Pfam" id="PF04542">
    <property type="entry name" value="Sigma70_r2"/>
    <property type="match status" value="1"/>
</dbReference>
<proteinExistence type="inferred from homology"/>
<dbReference type="Proteomes" id="UP001260072">
    <property type="component" value="Unassembled WGS sequence"/>
</dbReference>
<feature type="domain" description="RNA polymerase sigma factor 70 region 4 type 2" evidence="8">
    <location>
        <begin position="144"/>
        <end position="194"/>
    </location>
</feature>
<dbReference type="SUPFAM" id="SSF88659">
    <property type="entry name" value="Sigma3 and sigma4 domains of RNA polymerase sigma factors"/>
    <property type="match status" value="1"/>
</dbReference>
<feature type="domain" description="RNA polymerase sigma-70 region 2" evidence="7">
    <location>
        <begin position="19"/>
        <end position="84"/>
    </location>
</feature>
<dbReference type="InterPro" id="IPR013324">
    <property type="entry name" value="RNA_pol_sigma_r3/r4-like"/>
</dbReference>
<evidence type="ECO:0000256" key="5">
    <source>
        <dbReference type="ARBA" id="ARBA00023163"/>
    </source>
</evidence>
<name>A0ABU1FN93_9MICO</name>
<dbReference type="Gene3D" id="1.10.10.10">
    <property type="entry name" value="Winged helix-like DNA-binding domain superfamily/Winged helix DNA-binding domain"/>
    <property type="match status" value="1"/>
</dbReference>
<dbReference type="PANTHER" id="PTHR30173">
    <property type="entry name" value="SIGMA 19 FACTOR"/>
    <property type="match status" value="1"/>
</dbReference>
<dbReference type="InterPro" id="IPR014284">
    <property type="entry name" value="RNA_pol_sigma-70_dom"/>
</dbReference>
<dbReference type="InterPro" id="IPR036388">
    <property type="entry name" value="WH-like_DNA-bd_sf"/>
</dbReference>
<gene>
    <name evidence="9" type="primary">sigJ</name>
    <name evidence="9" type="ORF">RH861_11810</name>
</gene>
<dbReference type="SUPFAM" id="SSF54427">
    <property type="entry name" value="NTF2-like"/>
    <property type="match status" value="1"/>
</dbReference>
<dbReference type="NCBIfam" id="NF007214">
    <property type="entry name" value="PRK09636.1"/>
    <property type="match status" value="1"/>
</dbReference>